<dbReference type="GO" id="GO:0005737">
    <property type="term" value="C:cytoplasm"/>
    <property type="evidence" value="ECO:0007669"/>
    <property type="project" value="TreeGrafter"/>
</dbReference>
<reference evidence="5 6" key="1">
    <citation type="submission" date="2018-12" db="EMBL/GenBank/DDBJ databases">
        <authorList>
            <person name="Yu L."/>
        </authorList>
    </citation>
    <scope>NUCLEOTIDE SEQUENCE [LARGE SCALE GENOMIC DNA]</scope>
    <source>
        <strain evidence="5 6">S5H2222</strain>
    </source>
</reference>
<keyword evidence="1" id="KW-0324">Glycolysis</keyword>
<organism evidence="5 6">
    <name type="scientific">Lysinibacillus telephonicus</name>
    <dbReference type="NCBI Taxonomy" id="1714840"/>
    <lineage>
        <taxon>Bacteria</taxon>
        <taxon>Bacillati</taxon>
        <taxon>Bacillota</taxon>
        <taxon>Bacilli</taxon>
        <taxon>Bacillales</taxon>
        <taxon>Bacillaceae</taxon>
        <taxon>Lysinibacillus</taxon>
    </lineage>
</organism>
<gene>
    <name evidence="5" type="ORF">EKG35_01100</name>
</gene>
<evidence type="ECO:0000256" key="2">
    <source>
        <dbReference type="ARBA" id="ARBA00023235"/>
    </source>
</evidence>
<sequence>MQKTTIYLVRHGETEWNKKGILQGWLDSPLTQEGVKHARMLNQALHIKNIESVYSSDLNRAIQTATILAPSKSIIKDARLREIYLGEWQGQKISNLNSLPDYITYCNEPHLFQGATQERFEEISRRMMECLQYIHQHTTGNVLVVSHGVAILCCLMYILKTPIEKLWEIANIQGTSVTTLECINGHFNVKTIGEINHLNGK</sequence>
<dbReference type="GO" id="GO:0016791">
    <property type="term" value="F:phosphatase activity"/>
    <property type="evidence" value="ECO:0007669"/>
    <property type="project" value="TreeGrafter"/>
</dbReference>
<dbReference type="PANTHER" id="PTHR48100">
    <property type="entry name" value="BROAD-SPECIFICITY PHOSPHATASE YOR283W-RELATED"/>
    <property type="match status" value="1"/>
</dbReference>
<evidence type="ECO:0000313" key="5">
    <source>
        <dbReference type="EMBL" id="RTQ96278.1"/>
    </source>
</evidence>
<comment type="caution">
    <text evidence="5">The sequence shown here is derived from an EMBL/GenBank/DDBJ whole genome shotgun (WGS) entry which is preliminary data.</text>
</comment>
<dbReference type="InterPro" id="IPR013078">
    <property type="entry name" value="His_Pase_superF_clade-1"/>
</dbReference>
<dbReference type="SUPFAM" id="SSF53254">
    <property type="entry name" value="Phosphoglycerate mutase-like"/>
    <property type="match status" value="1"/>
</dbReference>
<accession>A0A3S0JUG1</accession>
<dbReference type="PANTHER" id="PTHR48100:SF1">
    <property type="entry name" value="HISTIDINE PHOSPHATASE FAMILY PROTEIN-RELATED"/>
    <property type="match status" value="1"/>
</dbReference>
<keyword evidence="6" id="KW-1185">Reference proteome</keyword>
<keyword evidence="2" id="KW-0413">Isomerase</keyword>
<evidence type="ECO:0000313" key="6">
    <source>
        <dbReference type="Proteomes" id="UP000276349"/>
    </source>
</evidence>
<evidence type="ECO:0000256" key="4">
    <source>
        <dbReference type="PIRSR" id="PIRSR613078-2"/>
    </source>
</evidence>
<evidence type="ECO:0000256" key="1">
    <source>
        <dbReference type="ARBA" id="ARBA00023152"/>
    </source>
</evidence>
<dbReference type="InterPro" id="IPR029033">
    <property type="entry name" value="His_PPase_superfam"/>
</dbReference>
<proteinExistence type="predicted"/>
<feature type="binding site" evidence="4">
    <location>
        <position position="60"/>
    </location>
    <ligand>
        <name>substrate</name>
    </ligand>
</feature>
<dbReference type="EMBL" id="RXNR01000002">
    <property type="protein sequence ID" value="RTQ96278.1"/>
    <property type="molecule type" value="Genomic_DNA"/>
</dbReference>
<feature type="active site" description="Tele-phosphohistidine intermediate" evidence="3">
    <location>
        <position position="11"/>
    </location>
</feature>
<protein>
    <submittedName>
        <fullName evidence="5">Histidine phosphatase family protein</fullName>
    </submittedName>
</protein>
<dbReference type="OrthoDB" id="9782128at2"/>
<dbReference type="Gene3D" id="3.40.50.1240">
    <property type="entry name" value="Phosphoglycerate mutase-like"/>
    <property type="match status" value="1"/>
</dbReference>
<dbReference type="SMART" id="SM00855">
    <property type="entry name" value="PGAM"/>
    <property type="match status" value="1"/>
</dbReference>
<dbReference type="RefSeq" id="WP_126292462.1">
    <property type="nucleotide sequence ID" value="NZ_CP155468.1"/>
</dbReference>
<evidence type="ECO:0000256" key="3">
    <source>
        <dbReference type="PIRSR" id="PIRSR613078-1"/>
    </source>
</evidence>
<dbReference type="AlphaFoldDB" id="A0A3S0JUG1"/>
<feature type="binding site" evidence="4">
    <location>
        <begin position="10"/>
        <end position="17"/>
    </location>
    <ligand>
        <name>substrate</name>
    </ligand>
</feature>
<dbReference type="InterPro" id="IPR001345">
    <property type="entry name" value="PG/BPGM_mutase_AS"/>
</dbReference>
<feature type="active site" description="Proton donor/acceptor" evidence="3">
    <location>
        <position position="82"/>
    </location>
</feature>
<dbReference type="Proteomes" id="UP000276349">
    <property type="component" value="Unassembled WGS sequence"/>
</dbReference>
<name>A0A3S0JUG1_9BACI</name>
<dbReference type="CDD" id="cd07067">
    <property type="entry name" value="HP_PGM_like"/>
    <property type="match status" value="1"/>
</dbReference>
<dbReference type="Pfam" id="PF00300">
    <property type="entry name" value="His_Phos_1"/>
    <property type="match status" value="1"/>
</dbReference>
<dbReference type="InterPro" id="IPR050275">
    <property type="entry name" value="PGM_Phosphatase"/>
</dbReference>
<dbReference type="PIRSF" id="PIRSF000709">
    <property type="entry name" value="6PFK_2-Ptase"/>
    <property type="match status" value="1"/>
</dbReference>
<dbReference type="PROSITE" id="PS00175">
    <property type="entry name" value="PG_MUTASE"/>
    <property type="match status" value="1"/>
</dbReference>